<dbReference type="PANTHER" id="PTHR15555">
    <property type="entry name" value="ZINC FINGER HIT DOMAIN CONTAINING PROTEIN 2 PROTEIN FON -RELATED"/>
    <property type="match status" value="1"/>
</dbReference>
<feature type="compositionally biased region" description="Acidic residues" evidence="2">
    <location>
        <begin position="153"/>
        <end position="168"/>
    </location>
</feature>
<dbReference type="SUPFAM" id="SSF144232">
    <property type="entry name" value="HIT/MYND zinc finger-like"/>
    <property type="match status" value="1"/>
</dbReference>
<keyword evidence="1" id="KW-0479">Metal-binding</keyword>
<reference evidence="4" key="1">
    <citation type="submission" date="2023-10" db="EMBL/GenBank/DDBJ databases">
        <title>Genome assembly of Pristionchus species.</title>
        <authorList>
            <person name="Yoshida K."/>
            <person name="Sommer R.J."/>
        </authorList>
    </citation>
    <scope>NUCLEOTIDE SEQUENCE</scope>
    <source>
        <strain evidence="4">RS5133</strain>
    </source>
</reference>
<dbReference type="GO" id="GO:0008270">
    <property type="term" value="F:zinc ion binding"/>
    <property type="evidence" value="ECO:0007669"/>
    <property type="project" value="UniProtKB-UniRule"/>
</dbReference>
<dbReference type="EMBL" id="BTSY01000003">
    <property type="protein sequence ID" value="GMT17746.1"/>
    <property type="molecule type" value="Genomic_DNA"/>
</dbReference>
<accession>A0AAV5VDJ7</accession>
<keyword evidence="5" id="KW-1185">Reference proteome</keyword>
<evidence type="ECO:0000256" key="1">
    <source>
        <dbReference type="PROSITE-ProRule" id="PRU00453"/>
    </source>
</evidence>
<name>A0AAV5VDJ7_9BILA</name>
<dbReference type="InterPro" id="IPR007529">
    <property type="entry name" value="Znf_HIT"/>
</dbReference>
<feature type="compositionally biased region" description="Basic and acidic residues" evidence="2">
    <location>
        <begin position="1"/>
        <end position="17"/>
    </location>
</feature>
<organism evidence="4 5">
    <name type="scientific">Pristionchus fissidentatus</name>
    <dbReference type="NCBI Taxonomy" id="1538716"/>
    <lineage>
        <taxon>Eukaryota</taxon>
        <taxon>Metazoa</taxon>
        <taxon>Ecdysozoa</taxon>
        <taxon>Nematoda</taxon>
        <taxon>Chromadorea</taxon>
        <taxon>Rhabditida</taxon>
        <taxon>Rhabditina</taxon>
        <taxon>Diplogasteromorpha</taxon>
        <taxon>Diplogasteroidea</taxon>
        <taxon>Neodiplogasteridae</taxon>
        <taxon>Pristionchus</taxon>
    </lineage>
</organism>
<evidence type="ECO:0000313" key="4">
    <source>
        <dbReference type="EMBL" id="GMT17746.1"/>
    </source>
</evidence>
<evidence type="ECO:0000256" key="2">
    <source>
        <dbReference type="SAM" id="MobiDB-lite"/>
    </source>
</evidence>
<feature type="region of interest" description="Disordered" evidence="2">
    <location>
        <begin position="1"/>
        <end position="49"/>
    </location>
</feature>
<comment type="caution">
    <text evidence="4">The sequence shown here is derived from an EMBL/GenBank/DDBJ whole genome shotgun (WGS) entry which is preliminary data.</text>
</comment>
<keyword evidence="1" id="KW-0863">Zinc-finger</keyword>
<feature type="region of interest" description="Disordered" evidence="2">
    <location>
        <begin position="134"/>
        <end position="168"/>
    </location>
</feature>
<keyword evidence="1" id="KW-0862">Zinc</keyword>
<dbReference type="Gene3D" id="3.30.60.190">
    <property type="match status" value="1"/>
</dbReference>
<evidence type="ECO:0000313" key="5">
    <source>
        <dbReference type="Proteomes" id="UP001432322"/>
    </source>
</evidence>
<sequence length="240" mass="26841">MESKLVEVQQQEKKVEEGPSASSKILASSSSAYSSTFKKHAPKEKPLDEHVSAAGNPTSCHFCATFNRNLYRCPRCDVAYCGLKCFKSEAHGACSEDFYRGCVKEQLEGKRAEQRDDRPLPETFEEMMKAYLSGEKEEMPGMSVTDEKGEPLYDSDDEDPNAPKQEEEDYLEKVLQGTVDGYEEEEEADIERKLMCMGVGSEMEALMAALNDDEKAAFAALAEQVYQEEQGLGSSCFRKK</sequence>
<evidence type="ECO:0000259" key="3">
    <source>
        <dbReference type="PROSITE" id="PS51083"/>
    </source>
</evidence>
<dbReference type="Proteomes" id="UP001432322">
    <property type="component" value="Unassembled WGS sequence"/>
</dbReference>
<dbReference type="PANTHER" id="PTHR15555:SF0">
    <property type="entry name" value="ZINC FINGER HIT DOMAIN-CONTAINING PROTEIN 2"/>
    <property type="match status" value="1"/>
</dbReference>
<feature type="compositionally biased region" description="Low complexity" evidence="2">
    <location>
        <begin position="20"/>
        <end position="35"/>
    </location>
</feature>
<feature type="domain" description="HIT-type" evidence="3">
    <location>
        <begin position="60"/>
        <end position="94"/>
    </location>
</feature>
<dbReference type="InterPro" id="IPR039646">
    <property type="entry name" value="ZNHIT2"/>
</dbReference>
<dbReference type="AlphaFoldDB" id="A0AAV5VDJ7"/>
<dbReference type="Pfam" id="PF04438">
    <property type="entry name" value="zf-HIT"/>
    <property type="match status" value="1"/>
</dbReference>
<feature type="compositionally biased region" description="Basic and acidic residues" evidence="2">
    <location>
        <begin position="134"/>
        <end position="151"/>
    </location>
</feature>
<proteinExistence type="predicted"/>
<protein>
    <recommendedName>
        <fullName evidence="3">HIT-type domain-containing protein</fullName>
    </recommendedName>
</protein>
<gene>
    <name evidence="4" type="ORF">PFISCL1PPCAC_9043</name>
</gene>
<dbReference type="PROSITE" id="PS51083">
    <property type="entry name" value="ZF_HIT"/>
    <property type="match status" value="1"/>
</dbReference>